<dbReference type="EMBL" id="CP049232">
    <property type="protein sequence ID" value="QPI06127.1"/>
    <property type="molecule type" value="Genomic_DNA"/>
</dbReference>
<dbReference type="EMBL" id="NDYN01000012">
    <property type="protein sequence ID" value="OUT06775.1"/>
    <property type="molecule type" value="Genomic_DNA"/>
</dbReference>
<proteinExistence type="inferred from homology"/>
<dbReference type="NCBIfam" id="TIGR01552">
    <property type="entry name" value="phd_fam"/>
    <property type="match status" value="1"/>
</dbReference>
<comment type="similarity">
    <text evidence="1 2">Belongs to the phD/YefM antitoxin family.</text>
</comment>
<comment type="function">
    <text evidence="2">Antitoxin component of a type II toxin-antitoxin (TA) system.</text>
</comment>
<dbReference type="EMBL" id="CP060705">
    <property type="protein sequence ID" value="QPH95404.1"/>
    <property type="molecule type" value="Genomic_DNA"/>
</dbReference>
<dbReference type="Pfam" id="PF02604">
    <property type="entry name" value="PhdYeFM_antitox"/>
    <property type="match status" value="1"/>
</dbReference>
<evidence type="ECO:0000313" key="7">
    <source>
        <dbReference type="Proteomes" id="UP000196317"/>
    </source>
</evidence>
<evidence type="ECO:0000313" key="3">
    <source>
        <dbReference type="EMBL" id="OUT06775.1"/>
    </source>
</evidence>
<dbReference type="Proteomes" id="UP000594404">
    <property type="component" value="Chromosome"/>
</dbReference>
<evidence type="ECO:0000313" key="4">
    <source>
        <dbReference type="EMBL" id="QPH92484.1"/>
    </source>
</evidence>
<dbReference type="Proteomes" id="UP000594707">
    <property type="component" value="Chromosome"/>
</dbReference>
<name>A0A1Y5MM37_9BACT</name>
<dbReference type="InterPro" id="IPR036165">
    <property type="entry name" value="YefM-like_sf"/>
</dbReference>
<gene>
    <name evidence="3" type="ORF">B9N65_10420</name>
    <name evidence="4" type="ORF">CVT01_08195</name>
    <name evidence="5" type="ORF">CVT08_08340</name>
    <name evidence="6" type="ORF">G5B96_01835</name>
</gene>
<evidence type="ECO:0000256" key="2">
    <source>
        <dbReference type="RuleBase" id="RU362080"/>
    </source>
</evidence>
<reference evidence="6 9" key="3">
    <citation type="journal article" date="2020" name="Microb. Genom.">
        <title>Analysis of complete Campylobacter concisus genomes identifies genomospecies features, secretion systems and novel plasmids and their association with severe ulcerative colitis.</title>
        <authorList>
            <person name="Liu F."/>
            <person name="Chen S."/>
            <person name="Luu L.D.W."/>
            <person name="Lee S.A."/>
            <person name="Tay A.C.Y."/>
            <person name="Wu R."/>
            <person name="Riordan S.M."/>
            <person name="Lan R."/>
            <person name="Liu L."/>
            <person name="Zhang L."/>
        </authorList>
    </citation>
    <scope>NUCLEOTIDE SEQUENCE [LARGE SCALE GENOMIC DNA]</scope>
    <source>
        <strain evidence="6 9">H9O-S2</strain>
    </source>
</reference>
<dbReference type="Proteomes" id="UP000594535">
    <property type="component" value="Chromosome"/>
</dbReference>
<dbReference type="SUPFAM" id="SSF143120">
    <property type="entry name" value="YefM-like"/>
    <property type="match status" value="1"/>
</dbReference>
<dbReference type="EMBL" id="CP049266">
    <property type="protein sequence ID" value="QPH92484.1"/>
    <property type="molecule type" value="Genomic_DNA"/>
</dbReference>
<sequence length="87" mass="9627">MPQIVPIKELRNTNEISQLCNSKDEPIFVTKNGYGDLVVMSIKTYDKLVATADIDSAIASSEAKITADTKMLEAKDVFASLKDKYLE</sequence>
<organism evidence="3 7">
    <name type="scientific">Campylobacter concisus</name>
    <dbReference type="NCBI Taxonomy" id="199"/>
    <lineage>
        <taxon>Bacteria</taxon>
        <taxon>Pseudomonadati</taxon>
        <taxon>Campylobacterota</taxon>
        <taxon>Epsilonproteobacteria</taxon>
        <taxon>Campylobacterales</taxon>
        <taxon>Campylobacteraceae</taxon>
        <taxon>Campylobacter</taxon>
    </lineage>
</organism>
<protein>
    <recommendedName>
        <fullName evidence="2">Antitoxin</fullName>
    </recommendedName>
</protein>
<evidence type="ECO:0000256" key="1">
    <source>
        <dbReference type="ARBA" id="ARBA00009981"/>
    </source>
</evidence>
<dbReference type="InterPro" id="IPR006442">
    <property type="entry name" value="Antitoxin_Phd/YefM"/>
</dbReference>
<evidence type="ECO:0000313" key="8">
    <source>
        <dbReference type="Proteomes" id="UP000594404"/>
    </source>
</evidence>
<evidence type="ECO:0000313" key="6">
    <source>
        <dbReference type="EMBL" id="QPI06127.1"/>
    </source>
</evidence>
<evidence type="ECO:0000313" key="9">
    <source>
        <dbReference type="Proteomes" id="UP000594535"/>
    </source>
</evidence>
<dbReference type="AlphaFoldDB" id="A0A1Y5MM37"/>
<accession>A0A1Y5MM37</accession>
<reference evidence="4" key="4">
    <citation type="submission" date="2020-02" db="EMBL/GenBank/DDBJ databases">
        <title>Analysis of Completed Campylobacter concisus Genomes Identified Genomospecies Features, Novel plasmids and Their Association with Severe Ulcerative Colitis.</title>
        <authorList>
            <person name="Zhang L."/>
        </authorList>
    </citation>
    <scope>NUCLEOTIDE SEQUENCE</scope>
    <source>
        <strain evidence="4">P1CDO3</strain>
    </source>
</reference>
<evidence type="ECO:0000313" key="10">
    <source>
        <dbReference type="Proteomes" id="UP000594707"/>
    </source>
</evidence>
<reference evidence="3 7" key="1">
    <citation type="submission" date="2017-04" db="EMBL/GenBank/DDBJ databases">
        <title>Complete genome of Campylobacter concisus ATCC 33237T and draft genomes for an additional eight well characterized C. concisus strains.</title>
        <authorList>
            <person name="Cornelius A.J."/>
            <person name="Miller W.G."/>
            <person name="Lastovica A.J."/>
            <person name="On S.L."/>
            <person name="French N.P."/>
            <person name="Vandenberg O."/>
            <person name="Biggs P.J."/>
        </authorList>
    </citation>
    <scope>NUCLEOTIDE SEQUENCE [LARGE SCALE GENOMIC DNA]</scope>
    <source>
        <strain evidence="3 7">CCUG 19995</strain>
    </source>
</reference>
<dbReference type="RefSeq" id="WP_021086499.1">
    <property type="nucleotide sequence ID" value="NZ_CABPTU010000001.1"/>
</dbReference>
<reference evidence="8 10" key="2">
    <citation type="journal article" date="2018" name="Emerg. Microbes Infect.">
        <title>Genomic analysis of oral Campylobacter concisus strains identified a potential bacterial molecular marker associated with active Crohn's disease.</title>
        <authorList>
            <person name="Liu F."/>
            <person name="Ma R."/>
            <person name="Tay C.Y.A."/>
            <person name="Octavia S."/>
            <person name="Lan R."/>
            <person name="Chung H.K.L."/>
            <person name="Riordan S.M."/>
            <person name="Grimm M.C."/>
            <person name="Leong R.W."/>
            <person name="Tanaka M.M."/>
            <person name="Connor S."/>
            <person name="Zhang L."/>
        </authorList>
    </citation>
    <scope>NUCLEOTIDE SEQUENCE [LARGE SCALE GENOMIC DNA]</scope>
    <source>
        <strain evidence="5 10">P13UCO-S1</strain>
        <strain evidence="4 8">P1CDO3</strain>
    </source>
</reference>
<evidence type="ECO:0000313" key="5">
    <source>
        <dbReference type="EMBL" id="QPH95404.1"/>
    </source>
</evidence>
<dbReference type="Proteomes" id="UP000196317">
    <property type="component" value="Unassembled WGS sequence"/>
</dbReference>